<dbReference type="PANTHER" id="PTHR42785:SF1">
    <property type="entry name" value="DNA TOPOISOMERASE"/>
    <property type="match status" value="1"/>
</dbReference>
<dbReference type="Proteomes" id="UP000231252">
    <property type="component" value="Unassembled WGS sequence"/>
</dbReference>
<dbReference type="Pfam" id="PF01396">
    <property type="entry name" value="Zn_ribbon_Top1"/>
    <property type="match status" value="3"/>
</dbReference>
<dbReference type="SMART" id="SM00436">
    <property type="entry name" value="TOP1Bc"/>
    <property type="match status" value="1"/>
</dbReference>
<dbReference type="CDD" id="cd03363">
    <property type="entry name" value="TOPRIM_TopoIA_TopoI"/>
    <property type="match status" value="1"/>
</dbReference>
<dbReference type="InterPro" id="IPR013824">
    <property type="entry name" value="Topo_IA_cen_sub1"/>
</dbReference>
<evidence type="ECO:0000256" key="10">
    <source>
        <dbReference type="HAMAP-Rule" id="MF_00952"/>
    </source>
</evidence>
<comment type="catalytic activity">
    <reaction evidence="1 10">
        <text>ATP-independent breakage of single-stranded DNA, followed by passage and rejoining.</text>
        <dbReference type="EC" id="5.6.2.1"/>
    </reaction>
</comment>
<evidence type="ECO:0000259" key="12">
    <source>
        <dbReference type="PROSITE" id="PS50880"/>
    </source>
</evidence>
<dbReference type="InterPro" id="IPR028612">
    <property type="entry name" value="Topoisom_1_IA"/>
</dbReference>
<dbReference type="Gene3D" id="3.40.50.140">
    <property type="match status" value="1"/>
</dbReference>
<evidence type="ECO:0000256" key="5">
    <source>
        <dbReference type="ARBA" id="ARBA00022833"/>
    </source>
</evidence>
<evidence type="ECO:0000313" key="14">
    <source>
        <dbReference type="EMBL" id="PIS22159.1"/>
    </source>
</evidence>
<reference evidence="15" key="1">
    <citation type="submission" date="2017-09" db="EMBL/GenBank/DDBJ databases">
        <title>Depth-based differentiation of microbial function through sediment-hosted aquifers and enrichment of novel symbionts in the deep terrestrial subsurface.</title>
        <authorList>
            <person name="Probst A.J."/>
            <person name="Ladd B."/>
            <person name="Jarett J.K."/>
            <person name="Geller-Mcgrath D.E."/>
            <person name="Sieber C.M.K."/>
            <person name="Emerson J.B."/>
            <person name="Anantharaman K."/>
            <person name="Thomas B.C."/>
            <person name="Malmstrom R."/>
            <person name="Stieglmeier M."/>
            <person name="Klingl A."/>
            <person name="Woyke T."/>
            <person name="Ryan C.M."/>
            <person name="Banfield J.F."/>
        </authorList>
    </citation>
    <scope>NUCLEOTIDE SEQUENCE [LARGE SCALE GENOMIC DNA]</scope>
</reference>
<keyword evidence="9 10" id="KW-0413">Isomerase</keyword>
<keyword evidence="7 10" id="KW-0799">Topoisomerase</keyword>
<dbReference type="CDD" id="cd00186">
    <property type="entry name" value="TOP1Ac"/>
    <property type="match status" value="1"/>
</dbReference>
<evidence type="ECO:0000256" key="6">
    <source>
        <dbReference type="ARBA" id="ARBA00022842"/>
    </source>
</evidence>
<dbReference type="InterPro" id="IPR023405">
    <property type="entry name" value="Topo_IA_core_domain"/>
</dbReference>
<proteinExistence type="inferred from homology"/>
<dbReference type="PANTHER" id="PTHR42785">
    <property type="entry name" value="DNA TOPOISOMERASE, TYPE IA, CORE"/>
    <property type="match status" value="1"/>
</dbReference>
<feature type="site" description="Interaction with DNA" evidence="10">
    <location>
        <position position="141"/>
    </location>
</feature>
<dbReference type="InterPro" id="IPR003602">
    <property type="entry name" value="Topo_IA_DNA-bd_dom"/>
</dbReference>
<dbReference type="HAMAP" id="MF_00952">
    <property type="entry name" value="Topoisom_1_prok"/>
    <property type="match status" value="1"/>
</dbReference>
<feature type="compositionally biased region" description="Basic residues" evidence="11">
    <location>
        <begin position="746"/>
        <end position="755"/>
    </location>
</feature>
<dbReference type="InterPro" id="IPR005733">
    <property type="entry name" value="TopoI_bac-type"/>
</dbReference>
<dbReference type="Gene3D" id="1.10.290.10">
    <property type="entry name" value="Topoisomerase I, domain 4"/>
    <property type="match status" value="1"/>
</dbReference>
<dbReference type="InterPro" id="IPR013825">
    <property type="entry name" value="Topo_IA_cen_sub2"/>
</dbReference>
<dbReference type="InterPro" id="IPR006171">
    <property type="entry name" value="TOPRIM_dom"/>
</dbReference>
<dbReference type="Pfam" id="PF01131">
    <property type="entry name" value="Topoisom_bac"/>
    <property type="match status" value="1"/>
</dbReference>
<feature type="region of interest" description="Disordered" evidence="11">
    <location>
        <begin position="432"/>
        <end position="452"/>
    </location>
</feature>
<keyword evidence="6" id="KW-0460">Magnesium</keyword>
<dbReference type="InterPro" id="IPR000380">
    <property type="entry name" value="Topo_IA"/>
</dbReference>
<feature type="site" description="Interaction with DNA" evidence="10">
    <location>
        <position position="138"/>
    </location>
</feature>
<evidence type="ECO:0000256" key="2">
    <source>
        <dbReference type="ARBA" id="ARBA00009446"/>
    </source>
</evidence>
<dbReference type="GO" id="GO:0003677">
    <property type="term" value="F:DNA binding"/>
    <property type="evidence" value="ECO:0007669"/>
    <property type="project" value="UniProtKB-KW"/>
</dbReference>
<feature type="active site" description="O-(5'-phospho-DNA)-tyrosine intermediate" evidence="10">
    <location>
        <position position="287"/>
    </location>
</feature>
<organism evidence="14 15">
    <name type="scientific">candidate division WWE3 bacterium CG08_land_8_20_14_0_20_41_10</name>
    <dbReference type="NCBI Taxonomy" id="1975085"/>
    <lineage>
        <taxon>Bacteria</taxon>
        <taxon>Katanobacteria</taxon>
    </lineage>
</organism>
<dbReference type="SMART" id="SM00437">
    <property type="entry name" value="TOP1Ac"/>
    <property type="match status" value="1"/>
</dbReference>
<evidence type="ECO:0000256" key="4">
    <source>
        <dbReference type="ARBA" id="ARBA00022771"/>
    </source>
</evidence>
<evidence type="ECO:0000259" key="13">
    <source>
        <dbReference type="PROSITE" id="PS52039"/>
    </source>
</evidence>
<keyword evidence="5" id="KW-0862">Zinc</keyword>
<keyword evidence="4" id="KW-0863">Zinc-finger</keyword>
<dbReference type="InterPro" id="IPR034149">
    <property type="entry name" value="TOPRIM_TopoI"/>
</dbReference>
<evidence type="ECO:0000256" key="7">
    <source>
        <dbReference type="ARBA" id="ARBA00023029"/>
    </source>
</evidence>
<feature type="domain" description="Topo IA-type catalytic" evidence="13">
    <location>
        <begin position="127"/>
        <end position="576"/>
    </location>
</feature>
<keyword evidence="3" id="KW-0479">Metal-binding</keyword>
<dbReference type="SUPFAM" id="SSF56712">
    <property type="entry name" value="Prokaryotic type I DNA topoisomerase"/>
    <property type="match status" value="1"/>
</dbReference>
<comment type="function">
    <text evidence="10">Releases the supercoiling and torsional tension of DNA, which is introduced during the DNA replication and transcription, by transiently cleaving and rejoining one strand of the DNA duplex. Introduces a single-strand break via transesterification at a target site in duplex DNA. The scissile phosphodiester is attacked by the catalytic tyrosine of the enzyme, resulting in the formation of a DNA-(5'-phosphotyrosyl)-enzyme intermediate and the expulsion of a 3'-OH DNA strand. The free DNA strand then undergoes passage around the unbroken strand, thus removing DNA supercoils. Finally, in the religation step, the DNA 3'-OH attacks the covalent intermediate to expel the active-site tyrosine and restore the DNA phosphodiester backbone.</text>
</comment>
<evidence type="ECO:0000256" key="3">
    <source>
        <dbReference type="ARBA" id="ARBA00022723"/>
    </source>
</evidence>
<sequence>MELVIVESPTKAKTLSTILGKDFVVRASMGHIRDLPKSGLGVDVEHNFEPEYVVPDKAKKTLTELKKYSKDADKVVLATDPDREGEAIAWHLKELLKLKDKDYGRAVFHEITKSAVQESFEHQGKIDFNLVDAQQARRVLDRLVGYKLSPLLWKKVRFGLSAGRVQSVAVKIVVTRERERIAFKPVEYWSIEGVFDHKNGKVSANLLEKNDKKLEIESHAQVKEIVEVLNNDKFKVAKITKTQKQKRPYPPLKTSTLQQSASNVFGFPAYKTMKAAQMLFEKGLITYHRTDSLNLSAQFIDAVRTFVEKKYSKAHLPELPNYYKNNSKNAQEAHEAIRITNIGLTPGDADIAVLSAEEQKVYSLIWRRSVECQMAPAIYDATSVYILGDSGYGFRANGSVIKFAGWLELSNQLLPDVDVHKKTPRSVFLLDSTTASDATDNEDDTENQNQLPEMAEGDSVKLAKLDPAQHFTQPPARFTDASLIKALEEMGVGRPSTYAPTIQTIQARGYVEKEARYFKPLDVAYVVIDLFNKHFSNIVDYDFTARMEEQLDEVAEGKLKWQPVIKEFYEPFAKIVKQKDTELKKQDITFLGNSDELCPKCGKILMFKLGKFGKFLSCSDYPTCDFAKPTEEKITSLVDEDGNAVESTSEPRDYGKCEVCKEGDYILRVGRFGKFLACSRYPACRSTKPFLVKIGVKCPECKEGDLVVKKGKGRTFYGCSRYPDCKYSTWKKPSNEAQAQAEMARPKRKHIAKKD</sequence>
<dbReference type="InterPro" id="IPR013497">
    <property type="entry name" value="Topo_IA_cen"/>
</dbReference>
<accession>A0A2H0XDB5</accession>
<gene>
    <name evidence="10" type="primary">topA</name>
    <name evidence="14" type="ORF">COT50_03460</name>
</gene>
<dbReference type="Gene3D" id="3.30.65.10">
    <property type="entry name" value="Bacterial Topoisomerase I, domain 1"/>
    <property type="match status" value="3"/>
</dbReference>
<name>A0A2H0XDB5_UNCKA</name>
<feature type="site" description="Interaction with DNA" evidence="10">
    <location>
        <position position="289"/>
    </location>
</feature>
<dbReference type="EC" id="5.6.2.1" evidence="10"/>
<dbReference type="InterPro" id="IPR003601">
    <property type="entry name" value="Topo_IA_2"/>
</dbReference>
<feature type="site" description="Interaction with DNA" evidence="10">
    <location>
        <position position="508"/>
    </location>
</feature>
<comment type="similarity">
    <text evidence="2 10">Belongs to the type IA topoisomerase family.</text>
</comment>
<feature type="site" description="Interaction with DNA" evidence="10">
    <location>
        <position position="153"/>
    </location>
</feature>
<feature type="domain" description="Toprim" evidence="12">
    <location>
        <begin position="1"/>
        <end position="111"/>
    </location>
</feature>
<keyword evidence="8 10" id="KW-0238">DNA-binding</keyword>
<dbReference type="Pfam" id="PF01751">
    <property type="entry name" value="Toprim"/>
    <property type="match status" value="1"/>
</dbReference>
<dbReference type="Gene3D" id="2.70.20.10">
    <property type="entry name" value="Topoisomerase I, domain 3"/>
    <property type="match status" value="1"/>
</dbReference>
<dbReference type="GO" id="GO:0003917">
    <property type="term" value="F:DNA topoisomerase type I (single strand cut, ATP-independent) activity"/>
    <property type="evidence" value="ECO:0007669"/>
    <property type="project" value="UniProtKB-UniRule"/>
</dbReference>
<comment type="caution">
    <text evidence="14">The sequence shown here is derived from an EMBL/GenBank/DDBJ whole genome shotgun (WGS) entry which is preliminary data.</text>
</comment>
<feature type="site" description="Interaction with DNA" evidence="10">
    <location>
        <position position="137"/>
    </location>
</feature>
<dbReference type="EMBL" id="PEYU01000076">
    <property type="protein sequence ID" value="PIS22159.1"/>
    <property type="molecule type" value="Genomic_DNA"/>
</dbReference>
<evidence type="ECO:0000256" key="1">
    <source>
        <dbReference type="ARBA" id="ARBA00000213"/>
    </source>
</evidence>
<dbReference type="GO" id="GO:0005694">
    <property type="term" value="C:chromosome"/>
    <property type="evidence" value="ECO:0007669"/>
    <property type="project" value="InterPro"/>
</dbReference>
<evidence type="ECO:0000256" key="9">
    <source>
        <dbReference type="ARBA" id="ARBA00023235"/>
    </source>
</evidence>
<dbReference type="Gene3D" id="1.10.460.10">
    <property type="entry name" value="Topoisomerase I, domain 2"/>
    <property type="match status" value="1"/>
</dbReference>
<feature type="site" description="Interaction with DNA" evidence="10">
    <location>
        <position position="31"/>
    </location>
</feature>
<dbReference type="NCBIfam" id="TIGR01051">
    <property type="entry name" value="topA_bact"/>
    <property type="match status" value="1"/>
</dbReference>
<dbReference type="SUPFAM" id="SSF57783">
    <property type="entry name" value="Zinc beta-ribbon"/>
    <property type="match status" value="3"/>
</dbReference>
<evidence type="ECO:0000256" key="11">
    <source>
        <dbReference type="SAM" id="MobiDB-lite"/>
    </source>
</evidence>
<dbReference type="InterPro" id="IPR013498">
    <property type="entry name" value="Topo_IA_Znf"/>
</dbReference>
<dbReference type="InterPro" id="IPR013826">
    <property type="entry name" value="Topo_IA_cen_sub3"/>
</dbReference>
<dbReference type="GO" id="GO:0008270">
    <property type="term" value="F:zinc ion binding"/>
    <property type="evidence" value="ECO:0007669"/>
    <property type="project" value="UniProtKB-KW"/>
</dbReference>
<feature type="site" description="Interaction with DNA" evidence="10">
    <location>
        <position position="146"/>
    </location>
</feature>
<evidence type="ECO:0000256" key="8">
    <source>
        <dbReference type="ARBA" id="ARBA00023125"/>
    </source>
</evidence>
<feature type="region of interest" description="Disordered" evidence="11">
    <location>
        <begin position="735"/>
        <end position="755"/>
    </location>
</feature>
<feature type="region of interest" description="Interaction with DNA" evidence="10">
    <location>
        <begin position="161"/>
        <end position="166"/>
    </location>
</feature>
<dbReference type="AlphaFoldDB" id="A0A2H0XDB5"/>
<protein>
    <recommendedName>
        <fullName evidence="10">DNA topoisomerase 1</fullName>
        <ecNumber evidence="10">5.6.2.1</ecNumber>
    </recommendedName>
    <alternativeName>
        <fullName evidence="10">DNA topoisomerase I</fullName>
    </alternativeName>
</protein>
<dbReference type="PRINTS" id="PR00417">
    <property type="entry name" value="PRTPISMRASEI"/>
</dbReference>
<dbReference type="GO" id="GO:0006265">
    <property type="term" value="P:DNA topological change"/>
    <property type="evidence" value="ECO:0007669"/>
    <property type="project" value="UniProtKB-UniRule"/>
</dbReference>
<dbReference type="PROSITE" id="PS50880">
    <property type="entry name" value="TOPRIM"/>
    <property type="match status" value="1"/>
</dbReference>
<evidence type="ECO:0000313" key="15">
    <source>
        <dbReference type="Proteomes" id="UP000231252"/>
    </source>
</evidence>
<dbReference type="PROSITE" id="PS52039">
    <property type="entry name" value="TOPO_IA_2"/>
    <property type="match status" value="1"/>
</dbReference>
<dbReference type="SMART" id="SM00493">
    <property type="entry name" value="TOPRIM"/>
    <property type="match status" value="1"/>
</dbReference>
<comment type="subunit">
    <text evidence="10">Monomer.</text>
</comment>